<evidence type="ECO:0000313" key="3">
    <source>
        <dbReference type="Proteomes" id="UP000478052"/>
    </source>
</evidence>
<proteinExistence type="predicted"/>
<evidence type="ECO:0000256" key="1">
    <source>
        <dbReference type="SAM" id="MobiDB-lite"/>
    </source>
</evidence>
<reference evidence="2 3" key="1">
    <citation type="submission" date="2019-08" db="EMBL/GenBank/DDBJ databases">
        <title>Whole genome of Aphis craccivora.</title>
        <authorList>
            <person name="Voronova N.V."/>
            <person name="Shulinski R.S."/>
            <person name="Bandarenka Y.V."/>
            <person name="Zhorov D.G."/>
            <person name="Warner D."/>
        </authorList>
    </citation>
    <scope>NUCLEOTIDE SEQUENCE [LARGE SCALE GENOMIC DNA]</scope>
    <source>
        <strain evidence="2">180601</strain>
        <tissue evidence="2">Whole Body</tissue>
    </source>
</reference>
<comment type="caution">
    <text evidence="2">The sequence shown here is derived from an EMBL/GenBank/DDBJ whole genome shotgun (WGS) entry which is preliminary data.</text>
</comment>
<dbReference type="OrthoDB" id="10417814at2759"/>
<accession>A0A6G0YAY5</accession>
<sequence>MNNSDNKRKRVILSENVIKDMLAIFSEKNILTALDGNVLEINRYIMDTIESDMRAKGYQKTSSQIRTNGRDRKQCDWDDDLDDLLKTRPAIKPLSYGVDSTITCTTTDDENCTMNDANMESWVIEENISEGDIDNFIETLSNQEEKIEIRPKKSSAKQTSLAKTLEEFTNKWEDIQIKINRELLQNQKEIMEIEFQKQRKWEKEMMKKEEEISREERKPNQDQFKLLISALDNTSK</sequence>
<gene>
    <name evidence="2" type="ORF">FWK35_00011552</name>
</gene>
<name>A0A6G0YAY5_APHCR</name>
<feature type="region of interest" description="Disordered" evidence="1">
    <location>
        <begin position="204"/>
        <end position="224"/>
    </location>
</feature>
<dbReference type="EMBL" id="VUJU01005119">
    <property type="protein sequence ID" value="KAF0752219.1"/>
    <property type="molecule type" value="Genomic_DNA"/>
</dbReference>
<dbReference type="Proteomes" id="UP000478052">
    <property type="component" value="Unassembled WGS sequence"/>
</dbReference>
<feature type="compositionally biased region" description="Basic and acidic residues" evidence="1">
    <location>
        <begin position="204"/>
        <end position="220"/>
    </location>
</feature>
<protein>
    <submittedName>
        <fullName evidence="2">Uncharacterized protein</fullName>
    </submittedName>
</protein>
<dbReference type="AlphaFoldDB" id="A0A6G0YAY5"/>
<keyword evidence="3" id="KW-1185">Reference proteome</keyword>
<evidence type="ECO:0000313" key="2">
    <source>
        <dbReference type="EMBL" id="KAF0752219.1"/>
    </source>
</evidence>
<organism evidence="2 3">
    <name type="scientific">Aphis craccivora</name>
    <name type="common">Cowpea aphid</name>
    <dbReference type="NCBI Taxonomy" id="307492"/>
    <lineage>
        <taxon>Eukaryota</taxon>
        <taxon>Metazoa</taxon>
        <taxon>Ecdysozoa</taxon>
        <taxon>Arthropoda</taxon>
        <taxon>Hexapoda</taxon>
        <taxon>Insecta</taxon>
        <taxon>Pterygota</taxon>
        <taxon>Neoptera</taxon>
        <taxon>Paraneoptera</taxon>
        <taxon>Hemiptera</taxon>
        <taxon>Sternorrhyncha</taxon>
        <taxon>Aphidomorpha</taxon>
        <taxon>Aphidoidea</taxon>
        <taxon>Aphididae</taxon>
        <taxon>Aphidini</taxon>
        <taxon>Aphis</taxon>
        <taxon>Aphis</taxon>
    </lineage>
</organism>